<name>A0A0V0GGZ9_SOLCH</name>
<keyword evidence="1" id="KW-1133">Transmembrane helix</keyword>
<proteinExistence type="predicted"/>
<keyword evidence="1" id="KW-0472">Membrane</keyword>
<evidence type="ECO:0000313" key="2">
    <source>
        <dbReference type="EMBL" id="JAP07230.1"/>
    </source>
</evidence>
<dbReference type="EMBL" id="GEDG01039191">
    <property type="protein sequence ID" value="JAP07230.1"/>
    <property type="molecule type" value="Transcribed_RNA"/>
</dbReference>
<accession>A0A0V0GGZ9</accession>
<organism evidence="2">
    <name type="scientific">Solanum chacoense</name>
    <name type="common">Chaco potato</name>
    <dbReference type="NCBI Taxonomy" id="4108"/>
    <lineage>
        <taxon>Eukaryota</taxon>
        <taxon>Viridiplantae</taxon>
        <taxon>Streptophyta</taxon>
        <taxon>Embryophyta</taxon>
        <taxon>Tracheophyta</taxon>
        <taxon>Spermatophyta</taxon>
        <taxon>Magnoliopsida</taxon>
        <taxon>eudicotyledons</taxon>
        <taxon>Gunneridae</taxon>
        <taxon>Pentapetalae</taxon>
        <taxon>asterids</taxon>
        <taxon>lamiids</taxon>
        <taxon>Solanales</taxon>
        <taxon>Solanaceae</taxon>
        <taxon>Solanoideae</taxon>
        <taxon>Solaneae</taxon>
        <taxon>Solanum</taxon>
    </lineage>
</organism>
<feature type="non-terminal residue" evidence="2">
    <location>
        <position position="1"/>
    </location>
</feature>
<keyword evidence="1" id="KW-0812">Transmembrane</keyword>
<reference evidence="2" key="1">
    <citation type="submission" date="2015-12" db="EMBL/GenBank/DDBJ databases">
        <title>Gene expression during late stages of embryo sac development: a critical building block for successful pollen-pistil interactions.</title>
        <authorList>
            <person name="Liu Y."/>
            <person name="Joly V."/>
            <person name="Sabar M."/>
            <person name="Matton D.P."/>
        </authorList>
    </citation>
    <scope>NUCLEOTIDE SEQUENCE</scope>
</reference>
<feature type="transmembrane region" description="Helical" evidence="1">
    <location>
        <begin position="35"/>
        <end position="57"/>
    </location>
</feature>
<evidence type="ECO:0000256" key="1">
    <source>
        <dbReference type="SAM" id="Phobius"/>
    </source>
</evidence>
<dbReference type="AlphaFoldDB" id="A0A0V0GGZ9"/>
<protein>
    <submittedName>
        <fullName evidence="2">Putative ovule protein</fullName>
    </submittedName>
</protein>
<sequence>KDSTQGLWRKGIANRRGWTIRRPFLLLLRWWQLRLSSPSLLCLTGVYIKGMFTVLFLQEAKNILHKAFKIKDLATLKYFLGI</sequence>